<feature type="domain" description="Putative glycogen debranching enzyme N-terminal" evidence="2">
    <location>
        <begin position="19"/>
        <end position="198"/>
    </location>
</feature>
<dbReference type="RefSeq" id="WP_130982905.1">
    <property type="nucleotide sequence ID" value="NZ_SISG01000001.1"/>
</dbReference>
<feature type="domain" description="Mannosylglycerate hydrolase MGH1-like glycoside hydrolase" evidence="3">
    <location>
        <begin position="334"/>
        <end position="574"/>
    </location>
</feature>
<evidence type="ECO:0000313" key="4">
    <source>
        <dbReference type="EMBL" id="TBN58641.1"/>
    </source>
</evidence>
<dbReference type="Pfam" id="PF14742">
    <property type="entry name" value="GDE_N_bis"/>
    <property type="match status" value="1"/>
</dbReference>
<evidence type="ECO:0000259" key="3">
    <source>
        <dbReference type="Pfam" id="PF22422"/>
    </source>
</evidence>
<dbReference type="InterPro" id="IPR008928">
    <property type="entry name" value="6-hairpin_glycosidase_sf"/>
</dbReference>
<accession>A0A4Q9GV20</accession>
<evidence type="ECO:0000256" key="1">
    <source>
        <dbReference type="SAM" id="MobiDB-lite"/>
    </source>
</evidence>
<dbReference type="InterPro" id="IPR032856">
    <property type="entry name" value="GDE_N_bis"/>
</dbReference>
<dbReference type="InterPro" id="IPR012341">
    <property type="entry name" value="6hp_glycosidase-like_sf"/>
</dbReference>
<dbReference type="Pfam" id="PF22422">
    <property type="entry name" value="MGH1-like_GH"/>
    <property type="match status" value="1"/>
</dbReference>
<protein>
    <submittedName>
        <fullName evidence="4">Amylo-alpha-1,6-glucosidase</fullName>
    </submittedName>
</protein>
<dbReference type="GO" id="GO:0005975">
    <property type="term" value="P:carbohydrate metabolic process"/>
    <property type="evidence" value="ECO:0007669"/>
    <property type="project" value="InterPro"/>
</dbReference>
<dbReference type="InterPro" id="IPR054491">
    <property type="entry name" value="MGH1-like_GH"/>
</dbReference>
<name>A0A4Q9GV20_9MICO</name>
<dbReference type="Proteomes" id="UP000294194">
    <property type="component" value="Unassembled WGS sequence"/>
</dbReference>
<feature type="region of interest" description="Disordered" evidence="1">
    <location>
        <begin position="84"/>
        <end position="104"/>
    </location>
</feature>
<reference evidence="5" key="1">
    <citation type="submission" date="2019-02" db="EMBL/GenBank/DDBJ databases">
        <title>Glaciihabitans arcticus sp. nov., a psychrotolerant bacterium isolated from polar soil.</title>
        <authorList>
            <person name="Dahal R.H."/>
        </authorList>
    </citation>
    <scope>NUCLEOTIDE SEQUENCE [LARGE SCALE GENOMIC DNA]</scope>
    <source>
        <strain evidence="5">RP-3-7</strain>
    </source>
</reference>
<dbReference type="EMBL" id="SISG01000001">
    <property type="protein sequence ID" value="TBN58641.1"/>
    <property type="molecule type" value="Genomic_DNA"/>
</dbReference>
<proteinExistence type="predicted"/>
<evidence type="ECO:0000259" key="2">
    <source>
        <dbReference type="Pfam" id="PF14742"/>
    </source>
</evidence>
<dbReference type="SUPFAM" id="SSF48208">
    <property type="entry name" value="Six-hairpin glycosidases"/>
    <property type="match status" value="1"/>
</dbReference>
<dbReference type="AlphaFoldDB" id="A0A4Q9GV20"/>
<dbReference type="Gene3D" id="1.50.10.10">
    <property type="match status" value="1"/>
</dbReference>
<gene>
    <name evidence="4" type="ORF">EYE40_11785</name>
</gene>
<organism evidence="4 5">
    <name type="scientific">Glaciihabitans arcticus</name>
    <dbReference type="NCBI Taxonomy" id="2668039"/>
    <lineage>
        <taxon>Bacteria</taxon>
        <taxon>Bacillati</taxon>
        <taxon>Actinomycetota</taxon>
        <taxon>Actinomycetes</taxon>
        <taxon>Micrococcales</taxon>
        <taxon>Microbacteriaceae</taxon>
        <taxon>Glaciihabitans</taxon>
    </lineage>
</organism>
<sequence length="656" mass="69894">MTHQPMQPLLHDATVVLKAPTQAWSAEDGSIGSAPIHGIYFSDVRIVALQSITVGGETPEHIATAAPHADSARFIALVRGLDDPSPDPGVRVEHRRESTTSGVNESVAIQSRRDIPIETTIEIELRVDATAFDLVKAGLGSGDLPVVELREHGAAWQGNGVSVELRADDARVSSPTTGVLRITADVTVPPRGSATVEWALTATDELSRVTGVSTASPWSTTVSAGDERLGLWVDRALGDLDALRMATGGGEFVAAGAPWFLTLFGRDSIWTARFLLPLGTGIARSTLRILADLQGTESVAATAEQPGKIMHELRRQVLSIPGESVEIPPLYYGTVDATALWICLLHDTWRWGMPDAEVEALLPNLEAALAWMRDFGDADGDGLLEYVDETGHGLANQGWKDSGDSVQWRDGTLADGPIALCEVQAYAYEAATHGADLLEAFGRDGSEWRAWAARLRENFGAFWIDDDRGGYPAIALDATKRRVDTVTSNLGHLLGTGILTEAQSATIAARLVSPELSSGFGLRTMSTDSAGYWPLSYHGGSVWTHDTAIAISGLVRDGHRNEARELIEGLLAAASAFDYRLPELHSGDSSTELSRPVPYPAACRPQAWSAASAVSVLGSILGLDVAAGSLVIDPDPSFGRVDATGLRYRDAPVTLP</sequence>
<keyword evidence="5" id="KW-1185">Reference proteome</keyword>
<evidence type="ECO:0000313" key="5">
    <source>
        <dbReference type="Proteomes" id="UP000294194"/>
    </source>
</evidence>
<comment type="caution">
    <text evidence="4">The sequence shown here is derived from an EMBL/GenBank/DDBJ whole genome shotgun (WGS) entry which is preliminary data.</text>
</comment>